<evidence type="ECO:0000256" key="7">
    <source>
        <dbReference type="ARBA" id="ARBA00023136"/>
    </source>
</evidence>
<evidence type="ECO:0000256" key="10">
    <source>
        <dbReference type="RuleBase" id="RU362081"/>
    </source>
</evidence>
<keyword evidence="3 10" id="KW-0812">Transmembrane</keyword>
<dbReference type="GO" id="GO:0005524">
    <property type="term" value="F:ATP binding"/>
    <property type="evidence" value="ECO:0007669"/>
    <property type="project" value="UniProtKB-UniRule"/>
</dbReference>
<evidence type="ECO:0000256" key="4">
    <source>
        <dbReference type="ARBA" id="ARBA00022723"/>
    </source>
</evidence>
<dbReference type="InterPro" id="IPR008250">
    <property type="entry name" value="ATPase_P-typ_transduc_dom_A_sf"/>
</dbReference>
<dbReference type="InterPro" id="IPR023298">
    <property type="entry name" value="ATPase_P-typ_TM_dom_sf"/>
</dbReference>
<evidence type="ECO:0000256" key="3">
    <source>
        <dbReference type="ARBA" id="ARBA00022692"/>
    </source>
</evidence>
<feature type="transmembrane region" description="Helical" evidence="10">
    <location>
        <begin position="570"/>
        <end position="589"/>
    </location>
</feature>
<comment type="catalytic activity">
    <reaction evidence="9">
        <text>Zn(2+)(in) + ATP + H2O = Zn(2+)(out) + ADP + phosphate + H(+)</text>
        <dbReference type="Rhea" id="RHEA:20621"/>
        <dbReference type="ChEBI" id="CHEBI:15377"/>
        <dbReference type="ChEBI" id="CHEBI:15378"/>
        <dbReference type="ChEBI" id="CHEBI:29105"/>
        <dbReference type="ChEBI" id="CHEBI:30616"/>
        <dbReference type="ChEBI" id="CHEBI:43474"/>
        <dbReference type="ChEBI" id="CHEBI:456216"/>
        <dbReference type="EC" id="7.2.2.12"/>
    </reaction>
</comment>
<dbReference type="OrthoDB" id="9807843at2"/>
<dbReference type="InterPro" id="IPR023214">
    <property type="entry name" value="HAD_sf"/>
</dbReference>
<evidence type="ECO:0000256" key="6">
    <source>
        <dbReference type="ARBA" id="ARBA00022989"/>
    </source>
</evidence>
<dbReference type="InterPro" id="IPR023299">
    <property type="entry name" value="ATPase_P-typ_cyto_dom_N"/>
</dbReference>
<dbReference type="RefSeq" id="WP_136599208.1">
    <property type="nucleotide sequence ID" value="NZ_STGV01000004.1"/>
</dbReference>
<dbReference type="InterPro" id="IPR018303">
    <property type="entry name" value="ATPase_P-typ_P_site"/>
</dbReference>
<dbReference type="InterPro" id="IPR051014">
    <property type="entry name" value="Cation_Transport_ATPase_IB"/>
</dbReference>
<dbReference type="Gene3D" id="3.40.1110.10">
    <property type="entry name" value="Calcium-transporting ATPase, cytoplasmic domain N"/>
    <property type="match status" value="1"/>
</dbReference>
<keyword evidence="4 10" id="KW-0479">Metal-binding</keyword>
<keyword evidence="10" id="KW-0547">Nucleotide-binding</keyword>
<evidence type="ECO:0000259" key="11">
    <source>
        <dbReference type="Pfam" id="PF00122"/>
    </source>
</evidence>
<feature type="domain" description="P-type ATPase A" evidence="11">
    <location>
        <begin position="124"/>
        <end position="222"/>
    </location>
</feature>
<dbReference type="PANTHER" id="PTHR48085:SF5">
    <property type="entry name" value="CADMIUM_ZINC-TRANSPORTING ATPASE HMA4-RELATED"/>
    <property type="match status" value="1"/>
</dbReference>
<dbReference type="GO" id="GO:0016463">
    <property type="term" value="F:P-type zinc transporter activity"/>
    <property type="evidence" value="ECO:0007669"/>
    <property type="project" value="UniProtKB-EC"/>
</dbReference>
<dbReference type="SUPFAM" id="SSF81665">
    <property type="entry name" value="Calcium ATPase, transmembrane domain M"/>
    <property type="match status" value="1"/>
</dbReference>
<dbReference type="GO" id="GO:0005886">
    <property type="term" value="C:plasma membrane"/>
    <property type="evidence" value="ECO:0007669"/>
    <property type="project" value="UniProtKB-SubCell"/>
</dbReference>
<feature type="transmembrane region" description="Helical" evidence="10">
    <location>
        <begin position="238"/>
        <end position="257"/>
    </location>
</feature>
<comment type="similarity">
    <text evidence="2 10">Belongs to the cation transport ATPase (P-type) (TC 3.A.3) family. Type IB subfamily.</text>
</comment>
<organism evidence="12 13">
    <name type="scientific">Peteryoungia ipomoeae</name>
    <dbReference type="NCBI Taxonomy" id="1210932"/>
    <lineage>
        <taxon>Bacteria</taxon>
        <taxon>Pseudomonadati</taxon>
        <taxon>Pseudomonadota</taxon>
        <taxon>Alphaproteobacteria</taxon>
        <taxon>Hyphomicrobiales</taxon>
        <taxon>Rhizobiaceae</taxon>
        <taxon>Peteryoungia</taxon>
    </lineage>
</organism>
<evidence type="ECO:0000313" key="12">
    <source>
        <dbReference type="EMBL" id="THV22439.1"/>
    </source>
</evidence>
<dbReference type="InterPro" id="IPR059000">
    <property type="entry name" value="ATPase_P-type_domA"/>
</dbReference>
<feature type="transmembrane region" description="Helical" evidence="10">
    <location>
        <begin position="45"/>
        <end position="65"/>
    </location>
</feature>
<accession>A0A4S8P415</accession>
<dbReference type="GO" id="GO:0046872">
    <property type="term" value="F:metal ion binding"/>
    <property type="evidence" value="ECO:0007669"/>
    <property type="project" value="UniProtKB-KW"/>
</dbReference>
<dbReference type="InterPro" id="IPR044492">
    <property type="entry name" value="P_typ_ATPase_HD_dom"/>
</dbReference>
<keyword evidence="10" id="KW-1003">Cell membrane</keyword>
<evidence type="ECO:0000256" key="8">
    <source>
        <dbReference type="ARBA" id="ARBA00039097"/>
    </source>
</evidence>
<evidence type="ECO:0000256" key="5">
    <source>
        <dbReference type="ARBA" id="ARBA00022967"/>
    </source>
</evidence>
<proteinExistence type="inferred from homology"/>
<dbReference type="SFLD" id="SFLDF00027">
    <property type="entry name" value="p-type_atpase"/>
    <property type="match status" value="1"/>
</dbReference>
<dbReference type="PROSITE" id="PS00154">
    <property type="entry name" value="ATPASE_E1_E2"/>
    <property type="match status" value="1"/>
</dbReference>
<feature type="transmembrane region" description="Helical" evidence="10">
    <location>
        <begin position="263"/>
        <end position="285"/>
    </location>
</feature>
<reference evidence="12 13" key="1">
    <citation type="submission" date="2019-04" db="EMBL/GenBank/DDBJ databases">
        <title>Genome sequence of strain shin9-1.</title>
        <authorList>
            <person name="Gao J."/>
            <person name="Sun J."/>
        </authorList>
    </citation>
    <scope>NUCLEOTIDE SEQUENCE [LARGE SCALE GENOMIC DNA]</scope>
    <source>
        <strain evidence="13">shin9-1</strain>
    </source>
</reference>
<dbReference type="NCBIfam" id="TIGR01525">
    <property type="entry name" value="ATPase-IB_hvy"/>
    <property type="match status" value="1"/>
</dbReference>
<dbReference type="AlphaFoldDB" id="A0A4S8P415"/>
<keyword evidence="10" id="KW-0067">ATP-binding</keyword>
<dbReference type="Pfam" id="PF00122">
    <property type="entry name" value="E1-E2_ATPase"/>
    <property type="match status" value="1"/>
</dbReference>
<name>A0A4S8P415_9HYPH</name>
<dbReference type="SUPFAM" id="SSF56784">
    <property type="entry name" value="HAD-like"/>
    <property type="match status" value="1"/>
</dbReference>
<dbReference type="Gene3D" id="3.40.50.1000">
    <property type="entry name" value="HAD superfamily/HAD-like"/>
    <property type="match status" value="1"/>
</dbReference>
<dbReference type="InterPro" id="IPR001757">
    <property type="entry name" value="P_typ_ATPase"/>
</dbReference>
<dbReference type="Proteomes" id="UP000308828">
    <property type="component" value="Unassembled WGS sequence"/>
</dbReference>
<dbReference type="NCBIfam" id="TIGR01494">
    <property type="entry name" value="ATPase_P-type"/>
    <property type="match status" value="2"/>
</dbReference>
<keyword evidence="13" id="KW-1185">Reference proteome</keyword>
<dbReference type="Gene3D" id="2.70.150.10">
    <property type="entry name" value="Calcium-transporting ATPase, cytoplasmic transduction domain A"/>
    <property type="match status" value="1"/>
</dbReference>
<comment type="subcellular location">
    <subcellularLocation>
        <location evidence="10">Cell membrane</location>
    </subcellularLocation>
    <subcellularLocation>
        <location evidence="1">Membrane</location>
    </subcellularLocation>
</comment>
<dbReference type="EMBL" id="STGV01000004">
    <property type="protein sequence ID" value="THV22439.1"/>
    <property type="molecule type" value="Genomic_DNA"/>
</dbReference>
<protein>
    <recommendedName>
        <fullName evidence="8">P-type Zn(2+) transporter</fullName>
        <ecNumber evidence="8">7.2.2.12</ecNumber>
    </recommendedName>
</protein>
<evidence type="ECO:0000313" key="13">
    <source>
        <dbReference type="Proteomes" id="UP000308828"/>
    </source>
</evidence>
<evidence type="ECO:0000256" key="2">
    <source>
        <dbReference type="ARBA" id="ARBA00006024"/>
    </source>
</evidence>
<dbReference type="GO" id="GO:0015086">
    <property type="term" value="F:cadmium ion transmembrane transporter activity"/>
    <property type="evidence" value="ECO:0007669"/>
    <property type="project" value="TreeGrafter"/>
</dbReference>
<dbReference type="SFLD" id="SFLDS00003">
    <property type="entry name" value="Haloacid_Dehalogenase"/>
    <property type="match status" value="1"/>
</dbReference>
<dbReference type="Pfam" id="PF00702">
    <property type="entry name" value="Hydrolase"/>
    <property type="match status" value="1"/>
</dbReference>
<keyword evidence="5" id="KW-1278">Translocase</keyword>
<dbReference type="InterPro" id="IPR027256">
    <property type="entry name" value="P-typ_ATPase_IB"/>
</dbReference>
<keyword evidence="7 10" id="KW-0472">Membrane</keyword>
<dbReference type="PRINTS" id="PR00119">
    <property type="entry name" value="CATATPASE"/>
</dbReference>
<dbReference type="NCBIfam" id="TIGR01512">
    <property type="entry name" value="ATPase-IB2_Cd"/>
    <property type="match status" value="1"/>
</dbReference>
<keyword evidence="6 10" id="KW-1133">Transmembrane helix</keyword>
<sequence length="615" mass="62783">MPNPLQPARLRESLPLLLAAFAFFCLAGGGVLVATARPDLAAQAWFASAAVVLVVLVIDIVKALFKGRMGVDVIAALSISVGLALGENLAAAIVAVMYAGGQLLESFAEGRARRDMTALLGRVSRSAMRYRGETLESVPIEALKPQDRILLRKGEVVPVDGRLLTSSGVLDLSALTGESMPVAVRLGTEVPSGATVLGDAFELLVLRESKESTYAGIVRLVEQAQVSRAPMARLADRYALFFLGVTLLIAGGAWWWSGEATRALAVLVVATPCPLILAVPVAVIAGMSRAASHGVLVKTAGALEGLAAVTIVVLDKTGTVTSARPEVSAVRAEPGFTVEQVLGLAASLDQASGHVAAEALVRAASARQLPLTLPQDVVEDAGRGLSGRVGGHLVVLGGSGYVRSTLADGEGFARLELDGGTAVVAVGIDGRPAGLILLSDPIREDAGAAIAAFRAGGVRQIVMASGDRTDVAEKASAALGLDAVAGDLTPEGKVELIGRERKAGVVMMVGDGVNDAPALALADVGVAIGARGSAASSEAADVVLLADDLGKLPLACKIARRSRDIARQSAVAGLVLSGGAMVLAAFGYLQPVQGALLQEVIDVAVILNALRALRG</sequence>
<dbReference type="InterPro" id="IPR036412">
    <property type="entry name" value="HAD-like_sf"/>
</dbReference>
<keyword evidence="12" id="KW-0378">Hydrolase</keyword>
<dbReference type="EC" id="7.2.2.12" evidence="8"/>
<dbReference type="PANTHER" id="PTHR48085">
    <property type="entry name" value="CADMIUM/ZINC-TRANSPORTING ATPASE HMA2-RELATED"/>
    <property type="match status" value="1"/>
</dbReference>
<dbReference type="SFLD" id="SFLDG00002">
    <property type="entry name" value="C1.7:_P-type_atpase_like"/>
    <property type="match status" value="1"/>
</dbReference>
<dbReference type="SUPFAM" id="SSF81653">
    <property type="entry name" value="Calcium ATPase, transduction domain A"/>
    <property type="match status" value="1"/>
</dbReference>
<dbReference type="GO" id="GO:0016887">
    <property type="term" value="F:ATP hydrolysis activity"/>
    <property type="evidence" value="ECO:0007669"/>
    <property type="project" value="InterPro"/>
</dbReference>
<comment type="caution">
    <text evidence="12">The sequence shown here is derived from an EMBL/GenBank/DDBJ whole genome shotgun (WGS) entry which is preliminary data.</text>
</comment>
<gene>
    <name evidence="12" type="primary">cadA</name>
    <name evidence="12" type="ORF">FAA97_14260</name>
</gene>
<evidence type="ECO:0000256" key="1">
    <source>
        <dbReference type="ARBA" id="ARBA00004370"/>
    </source>
</evidence>
<evidence type="ECO:0000256" key="9">
    <source>
        <dbReference type="ARBA" id="ARBA00047308"/>
    </source>
</evidence>